<comment type="subcellular location">
    <subcellularLocation>
        <location evidence="2">Plastid</location>
        <location evidence="2">Chloroplast</location>
    </subcellularLocation>
</comment>
<sequence>MAAVTGSSISLPSHSRLLQQNQATGLRSVSLSMQRKSFPSLGLRTVPLRFHRFSCAAKPDTVEKVCEIVRKQLALPADSSVTGESKFSDLGADSLDTVEIVMGLEEEFGISVEEENAQSIATVNDAADLIDKLVAKKA</sequence>
<accession>A0A1U7YML4</accession>
<name>A0A1U7YML4_NELNU</name>
<keyword evidence="8" id="KW-0934">Plastid</keyword>
<dbReference type="NCBIfam" id="NF002148">
    <property type="entry name" value="PRK00982.1-2"/>
    <property type="match status" value="1"/>
</dbReference>
<keyword evidence="5 13" id="KW-0444">Lipid biosynthesis</keyword>
<evidence type="ECO:0000313" key="15">
    <source>
        <dbReference type="RefSeq" id="XP_010241098.1"/>
    </source>
</evidence>
<keyword evidence="10" id="KW-0809">Transit peptide</keyword>
<dbReference type="PROSITE" id="PS50075">
    <property type="entry name" value="CARRIER"/>
    <property type="match status" value="1"/>
</dbReference>
<dbReference type="PANTHER" id="PTHR46153:SF20">
    <property type="entry name" value="ACYL CARRIER PROTEIN 2, CHLOROPLASTIC-RELATED"/>
    <property type="match status" value="1"/>
</dbReference>
<comment type="similarity">
    <text evidence="3">Belongs to the acyl carrier protein (ACP) family.</text>
</comment>
<evidence type="ECO:0000256" key="3">
    <source>
        <dbReference type="ARBA" id="ARBA00010930"/>
    </source>
</evidence>
<evidence type="ECO:0000256" key="9">
    <source>
        <dbReference type="ARBA" id="ARBA00022832"/>
    </source>
</evidence>
<keyword evidence="9" id="KW-0276">Fatty acid metabolism</keyword>
<dbReference type="InterPro" id="IPR036736">
    <property type="entry name" value="ACP-like_sf"/>
</dbReference>
<keyword evidence="4 13" id="KW-0596">Phosphopantetheine</keyword>
<keyword evidence="12 13" id="KW-0275">Fatty acid biosynthesis</keyword>
<dbReference type="InterPro" id="IPR009081">
    <property type="entry name" value="PP-bd_ACP"/>
</dbReference>
<dbReference type="InterPro" id="IPR044813">
    <property type="entry name" value="ACP_chloroplastic"/>
</dbReference>
<organism evidence="14 15">
    <name type="scientific">Nelumbo nucifera</name>
    <name type="common">Sacred lotus</name>
    <dbReference type="NCBI Taxonomy" id="4432"/>
    <lineage>
        <taxon>Eukaryota</taxon>
        <taxon>Viridiplantae</taxon>
        <taxon>Streptophyta</taxon>
        <taxon>Embryophyta</taxon>
        <taxon>Tracheophyta</taxon>
        <taxon>Spermatophyta</taxon>
        <taxon>Magnoliopsida</taxon>
        <taxon>Proteales</taxon>
        <taxon>Nelumbonaceae</taxon>
        <taxon>Nelumbo</taxon>
    </lineage>
</organism>
<evidence type="ECO:0000256" key="10">
    <source>
        <dbReference type="ARBA" id="ARBA00022946"/>
    </source>
</evidence>
<evidence type="ECO:0000256" key="11">
    <source>
        <dbReference type="ARBA" id="ARBA00023098"/>
    </source>
</evidence>
<evidence type="ECO:0000256" key="2">
    <source>
        <dbReference type="ARBA" id="ARBA00004229"/>
    </source>
</evidence>
<evidence type="ECO:0000256" key="12">
    <source>
        <dbReference type="ARBA" id="ARBA00023160"/>
    </source>
</evidence>
<dbReference type="STRING" id="4432.A0A1U7YML4"/>
<gene>
    <name evidence="15" type="primary">LOC104585794</name>
</gene>
<dbReference type="PROSITE" id="PS00012">
    <property type="entry name" value="PHOSPHOPANTETHEINE"/>
    <property type="match status" value="1"/>
</dbReference>
<dbReference type="FunCoup" id="A0A1U7YML4">
    <property type="interactions" value="2776"/>
</dbReference>
<dbReference type="GO" id="GO:0031177">
    <property type="term" value="F:phosphopantetheine binding"/>
    <property type="evidence" value="ECO:0007669"/>
    <property type="project" value="InterPro"/>
</dbReference>
<dbReference type="OMA" id="MSFMSIR"/>
<dbReference type="PANTHER" id="PTHR46153">
    <property type="entry name" value="ACYL CARRIER PROTEIN"/>
    <property type="match status" value="1"/>
</dbReference>
<dbReference type="SUPFAM" id="SSF47336">
    <property type="entry name" value="ACP-like"/>
    <property type="match status" value="1"/>
</dbReference>
<dbReference type="GeneID" id="104585794"/>
<dbReference type="AlphaFoldDB" id="A0A1U7YML4"/>
<dbReference type="RefSeq" id="XP_010241098.1">
    <property type="nucleotide sequence ID" value="XM_010242796.2"/>
</dbReference>
<evidence type="ECO:0000256" key="1">
    <source>
        <dbReference type="ARBA" id="ARBA00003180"/>
    </source>
</evidence>
<keyword evidence="14" id="KW-1185">Reference proteome</keyword>
<evidence type="ECO:0000313" key="14">
    <source>
        <dbReference type="Proteomes" id="UP000189703"/>
    </source>
</evidence>
<dbReference type="KEGG" id="nnu:104585794"/>
<keyword evidence="7" id="KW-0597">Phosphoprotein</keyword>
<dbReference type="HAMAP" id="MF_01217">
    <property type="entry name" value="Acyl_carrier"/>
    <property type="match status" value="1"/>
</dbReference>
<dbReference type="Gene3D" id="1.10.1200.10">
    <property type="entry name" value="ACP-like"/>
    <property type="match status" value="1"/>
</dbReference>
<reference evidence="15" key="1">
    <citation type="submission" date="2025-08" db="UniProtKB">
        <authorList>
            <consortium name="RefSeq"/>
        </authorList>
    </citation>
    <scope>IDENTIFICATION</scope>
</reference>
<evidence type="ECO:0000256" key="7">
    <source>
        <dbReference type="ARBA" id="ARBA00022553"/>
    </source>
</evidence>
<evidence type="ECO:0000256" key="6">
    <source>
        <dbReference type="ARBA" id="ARBA00022528"/>
    </source>
</evidence>
<evidence type="ECO:0000256" key="8">
    <source>
        <dbReference type="ARBA" id="ARBA00022640"/>
    </source>
</evidence>
<protein>
    <recommendedName>
        <fullName evidence="13">Acyl carrier protein</fullName>
    </recommendedName>
</protein>
<dbReference type="eggNOG" id="KOG1748">
    <property type="taxonomic scope" value="Eukaryota"/>
</dbReference>
<evidence type="ECO:0000256" key="13">
    <source>
        <dbReference type="RuleBase" id="RU000722"/>
    </source>
</evidence>
<dbReference type="GO" id="GO:0000036">
    <property type="term" value="F:acyl carrier activity"/>
    <property type="evidence" value="ECO:0007669"/>
    <property type="project" value="InterPro"/>
</dbReference>
<dbReference type="InterPro" id="IPR020806">
    <property type="entry name" value="PKS_PP-bd"/>
</dbReference>
<dbReference type="NCBIfam" id="TIGR00517">
    <property type="entry name" value="acyl_carrier"/>
    <property type="match status" value="1"/>
</dbReference>
<dbReference type="InterPro" id="IPR006162">
    <property type="entry name" value="Ppantetheine_attach_site"/>
</dbReference>
<dbReference type="FunFam" id="1.10.1200.10:FF:000017">
    <property type="entry name" value="Acyl carrier protein"/>
    <property type="match status" value="1"/>
</dbReference>
<dbReference type="GO" id="GO:0009507">
    <property type="term" value="C:chloroplast"/>
    <property type="evidence" value="ECO:0007669"/>
    <property type="project" value="UniProtKB-SubCell"/>
</dbReference>
<keyword evidence="11" id="KW-0443">Lipid metabolism</keyword>
<keyword evidence="6" id="KW-0150">Chloroplast</keyword>
<dbReference type="SMART" id="SM00823">
    <property type="entry name" value="PKS_PP"/>
    <property type="match status" value="1"/>
</dbReference>
<comment type="function">
    <text evidence="1 13">Carrier of the growing fatty acid chain in fatty acid biosynthesis.</text>
</comment>
<proteinExistence type="inferred from homology"/>
<dbReference type="Pfam" id="PF00550">
    <property type="entry name" value="PP-binding"/>
    <property type="match status" value="1"/>
</dbReference>
<dbReference type="Proteomes" id="UP000189703">
    <property type="component" value="Unplaced"/>
</dbReference>
<dbReference type="OrthoDB" id="448946at2759"/>
<evidence type="ECO:0000256" key="4">
    <source>
        <dbReference type="ARBA" id="ARBA00022450"/>
    </source>
</evidence>
<dbReference type="InterPro" id="IPR003231">
    <property type="entry name" value="ACP"/>
</dbReference>
<evidence type="ECO:0000256" key="5">
    <source>
        <dbReference type="ARBA" id="ARBA00022516"/>
    </source>
</evidence>